<dbReference type="InterPro" id="IPR046886">
    <property type="entry name" value="RsmE_MTase_dom"/>
</dbReference>
<gene>
    <name evidence="13" type="ORF">SAMN06265219_109147</name>
</gene>
<dbReference type="InterPro" id="IPR006700">
    <property type="entry name" value="RsmE"/>
</dbReference>
<dbReference type="GO" id="GO:0070042">
    <property type="term" value="F:rRNA (uridine-N3-)-methyltransferase activity"/>
    <property type="evidence" value="ECO:0007669"/>
    <property type="project" value="TreeGrafter"/>
</dbReference>
<dbReference type="PANTHER" id="PTHR30027">
    <property type="entry name" value="RIBOSOMAL RNA SMALL SUBUNIT METHYLTRANSFERASE E"/>
    <property type="match status" value="1"/>
</dbReference>
<dbReference type="InterPro" id="IPR029028">
    <property type="entry name" value="Alpha/beta_knot_MTases"/>
</dbReference>
<dbReference type="GO" id="GO:0070475">
    <property type="term" value="P:rRNA base methylation"/>
    <property type="evidence" value="ECO:0007669"/>
    <property type="project" value="TreeGrafter"/>
</dbReference>
<dbReference type="SUPFAM" id="SSF75217">
    <property type="entry name" value="alpha/beta knot"/>
    <property type="match status" value="1"/>
</dbReference>
<keyword evidence="4 10" id="KW-0698">rRNA processing</keyword>
<dbReference type="Proteomes" id="UP000317557">
    <property type="component" value="Unassembled WGS sequence"/>
</dbReference>
<dbReference type="GO" id="GO:0005737">
    <property type="term" value="C:cytoplasm"/>
    <property type="evidence" value="ECO:0007669"/>
    <property type="project" value="UniProtKB-SubCell"/>
</dbReference>
<comment type="similarity">
    <text evidence="2 10">Belongs to the RNA methyltransferase RsmE family.</text>
</comment>
<keyword evidence="3 10" id="KW-0963">Cytoplasm</keyword>
<dbReference type="SUPFAM" id="SSF88697">
    <property type="entry name" value="PUA domain-like"/>
    <property type="match status" value="1"/>
</dbReference>
<evidence type="ECO:0000256" key="7">
    <source>
        <dbReference type="ARBA" id="ARBA00022691"/>
    </source>
</evidence>
<dbReference type="InterPro" id="IPR046887">
    <property type="entry name" value="RsmE_PUA-like"/>
</dbReference>
<evidence type="ECO:0000256" key="9">
    <source>
        <dbReference type="ARBA" id="ARBA00047944"/>
    </source>
</evidence>
<evidence type="ECO:0000313" key="13">
    <source>
        <dbReference type="EMBL" id="SMO75676.1"/>
    </source>
</evidence>
<dbReference type="NCBIfam" id="TIGR00046">
    <property type="entry name" value="RsmE family RNA methyltransferase"/>
    <property type="match status" value="1"/>
</dbReference>
<protein>
    <recommendedName>
        <fullName evidence="10">Ribosomal RNA small subunit methyltransferase E</fullName>
        <ecNumber evidence="10">2.1.1.193</ecNumber>
    </recommendedName>
</protein>
<keyword evidence="14" id="KW-1185">Reference proteome</keyword>
<dbReference type="RefSeq" id="WP_142454780.1">
    <property type="nucleotide sequence ID" value="NZ_FXTP01000009.1"/>
</dbReference>
<reference evidence="13 14" key="1">
    <citation type="submission" date="2017-05" db="EMBL/GenBank/DDBJ databases">
        <authorList>
            <person name="Varghese N."/>
            <person name="Submissions S."/>
        </authorList>
    </citation>
    <scope>NUCLEOTIDE SEQUENCE [LARGE SCALE GENOMIC DNA]</scope>
    <source>
        <strain evidence="13 14">DSM 21985</strain>
    </source>
</reference>
<dbReference type="Pfam" id="PF20260">
    <property type="entry name" value="PUA_4"/>
    <property type="match status" value="1"/>
</dbReference>
<dbReference type="Gene3D" id="3.40.1280.10">
    <property type="match status" value="1"/>
</dbReference>
<keyword evidence="7 10" id="KW-0949">S-adenosyl-L-methionine</keyword>
<feature type="domain" description="Ribosomal RNA small subunit methyltransferase E PUA-like" evidence="12">
    <location>
        <begin position="18"/>
        <end position="64"/>
    </location>
</feature>
<dbReference type="OrthoDB" id="9815641at2"/>
<evidence type="ECO:0000256" key="3">
    <source>
        <dbReference type="ARBA" id="ARBA00022490"/>
    </source>
</evidence>
<sequence>MNVFYVEPKRVAGPQFELSGQEARHAIKVLRLREGDEIFATDGQGTRYTGTVQSTGKDSVVAHITQKEEKPAPDPELVLAMGIIKKRDRLEFAVEKAVELGASKIVLFNSDHTVKTNVRMDRVENIIQSAMKQSMRYWLPEVQLLDSVDEVLDEFENYTVLMAHEKVDAEHQTFDTEQDILKGQKFLLLVGPEGGFSDREVELAENKGAELVSLGEYRLRAETAAVAFLARF</sequence>
<evidence type="ECO:0000259" key="12">
    <source>
        <dbReference type="Pfam" id="PF20260"/>
    </source>
</evidence>
<dbReference type="AlphaFoldDB" id="A0A521DVG8"/>
<organism evidence="13 14">
    <name type="scientific">Gracilimonas mengyeensis</name>
    <dbReference type="NCBI Taxonomy" id="1302730"/>
    <lineage>
        <taxon>Bacteria</taxon>
        <taxon>Pseudomonadati</taxon>
        <taxon>Balneolota</taxon>
        <taxon>Balneolia</taxon>
        <taxon>Balneolales</taxon>
        <taxon>Balneolaceae</taxon>
        <taxon>Gracilimonas</taxon>
    </lineage>
</organism>
<evidence type="ECO:0000256" key="4">
    <source>
        <dbReference type="ARBA" id="ARBA00022552"/>
    </source>
</evidence>
<evidence type="ECO:0000313" key="14">
    <source>
        <dbReference type="Proteomes" id="UP000317557"/>
    </source>
</evidence>
<comment type="function">
    <text evidence="8 10">Specifically methylates the N3 position of the uracil ring of uridine 1498 (m3U1498) in 16S rRNA. Acts on the fully assembled 30S ribosomal subunit.</text>
</comment>
<dbReference type="Pfam" id="PF04452">
    <property type="entry name" value="Methyltrans_RNA"/>
    <property type="match status" value="1"/>
</dbReference>
<evidence type="ECO:0000256" key="5">
    <source>
        <dbReference type="ARBA" id="ARBA00022603"/>
    </source>
</evidence>
<evidence type="ECO:0000256" key="8">
    <source>
        <dbReference type="ARBA" id="ARBA00025699"/>
    </source>
</evidence>
<evidence type="ECO:0000259" key="11">
    <source>
        <dbReference type="Pfam" id="PF04452"/>
    </source>
</evidence>
<dbReference type="PIRSF" id="PIRSF015601">
    <property type="entry name" value="MTase_slr0722"/>
    <property type="match status" value="1"/>
</dbReference>
<dbReference type="PANTHER" id="PTHR30027:SF3">
    <property type="entry name" value="16S RRNA (URACIL(1498)-N(3))-METHYLTRANSFERASE"/>
    <property type="match status" value="1"/>
</dbReference>
<proteinExistence type="inferred from homology"/>
<evidence type="ECO:0000256" key="2">
    <source>
        <dbReference type="ARBA" id="ARBA00005528"/>
    </source>
</evidence>
<dbReference type="InterPro" id="IPR015947">
    <property type="entry name" value="PUA-like_sf"/>
</dbReference>
<name>A0A521DVG8_9BACT</name>
<dbReference type="CDD" id="cd18084">
    <property type="entry name" value="RsmE-like"/>
    <property type="match status" value="1"/>
</dbReference>
<feature type="domain" description="Ribosomal RNA small subunit methyltransferase E methyltransferase" evidence="11">
    <location>
        <begin position="75"/>
        <end position="231"/>
    </location>
</feature>
<evidence type="ECO:0000256" key="6">
    <source>
        <dbReference type="ARBA" id="ARBA00022679"/>
    </source>
</evidence>
<evidence type="ECO:0000256" key="1">
    <source>
        <dbReference type="ARBA" id="ARBA00004496"/>
    </source>
</evidence>
<comment type="subcellular location">
    <subcellularLocation>
        <location evidence="1 10">Cytoplasm</location>
    </subcellularLocation>
</comment>
<dbReference type="EMBL" id="FXTP01000009">
    <property type="protein sequence ID" value="SMO75676.1"/>
    <property type="molecule type" value="Genomic_DNA"/>
</dbReference>
<comment type="catalytic activity">
    <reaction evidence="9 10">
        <text>uridine(1498) in 16S rRNA + S-adenosyl-L-methionine = N(3)-methyluridine(1498) in 16S rRNA + S-adenosyl-L-homocysteine + H(+)</text>
        <dbReference type="Rhea" id="RHEA:42920"/>
        <dbReference type="Rhea" id="RHEA-COMP:10283"/>
        <dbReference type="Rhea" id="RHEA-COMP:10284"/>
        <dbReference type="ChEBI" id="CHEBI:15378"/>
        <dbReference type="ChEBI" id="CHEBI:57856"/>
        <dbReference type="ChEBI" id="CHEBI:59789"/>
        <dbReference type="ChEBI" id="CHEBI:65315"/>
        <dbReference type="ChEBI" id="CHEBI:74502"/>
        <dbReference type="EC" id="2.1.1.193"/>
    </reaction>
</comment>
<keyword evidence="6 10" id="KW-0808">Transferase</keyword>
<dbReference type="EC" id="2.1.1.193" evidence="10"/>
<accession>A0A521DVG8</accession>
<evidence type="ECO:0000256" key="10">
    <source>
        <dbReference type="PIRNR" id="PIRNR015601"/>
    </source>
</evidence>
<dbReference type="InterPro" id="IPR029026">
    <property type="entry name" value="tRNA_m1G_MTases_N"/>
</dbReference>
<keyword evidence="5 10" id="KW-0489">Methyltransferase</keyword>